<evidence type="ECO:0000313" key="1">
    <source>
        <dbReference type="EMBL" id="KAI8010099.1"/>
    </source>
</evidence>
<dbReference type="EMBL" id="CM045762">
    <property type="protein sequence ID" value="KAI8010099.1"/>
    <property type="molecule type" value="Genomic_DNA"/>
</dbReference>
<evidence type="ECO:0000313" key="2">
    <source>
        <dbReference type="Proteomes" id="UP001060215"/>
    </source>
</evidence>
<reference evidence="1 2" key="1">
    <citation type="journal article" date="2022" name="Plant J.">
        <title>Chromosome-level genome of Camellia lanceoleosa provides a valuable resource for understanding genome evolution and self-incompatibility.</title>
        <authorList>
            <person name="Gong W."/>
            <person name="Xiao S."/>
            <person name="Wang L."/>
            <person name="Liao Z."/>
            <person name="Chang Y."/>
            <person name="Mo W."/>
            <person name="Hu G."/>
            <person name="Li W."/>
            <person name="Zhao G."/>
            <person name="Zhu H."/>
            <person name="Hu X."/>
            <person name="Ji K."/>
            <person name="Xiang X."/>
            <person name="Song Q."/>
            <person name="Yuan D."/>
            <person name="Jin S."/>
            <person name="Zhang L."/>
        </authorList>
    </citation>
    <scope>NUCLEOTIDE SEQUENCE [LARGE SCALE GENOMIC DNA]</scope>
    <source>
        <strain evidence="1">SQ_2022a</strain>
    </source>
</reference>
<sequence>MTGKDTRIRETDLPERMRISEESTGSPPTDEMSIEKESNWIYNQLMTGMIPLFSKRVTETTQGECELSINKDDIMRFLEFMHVQKLDVSFIAMYRREDCLSLFSDPEQNENDIKNQSKPDQKPTMRWHKVLWAIQDLDRKWFTTTNSLNMRETNRLCHSLSLSQSQPYSFVPRVPINKFNTEPSYSTEGSDFI</sequence>
<gene>
    <name evidence="1" type="ORF">LOK49_LG06G01312</name>
</gene>
<accession>A0ACC0HAU3</accession>
<keyword evidence="2" id="KW-1185">Reference proteome</keyword>
<protein>
    <submittedName>
        <fullName evidence="1">Uncharacterized protein</fullName>
    </submittedName>
</protein>
<dbReference type="Proteomes" id="UP001060215">
    <property type="component" value="Chromosome 5"/>
</dbReference>
<organism evidence="1 2">
    <name type="scientific">Camellia lanceoleosa</name>
    <dbReference type="NCBI Taxonomy" id="1840588"/>
    <lineage>
        <taxon>Eukaryota</taxon>
        <taxon>Viridiplantae</taxon>
        <taxon>Streptophyta</taxon>
        <taxon>Embryophyta</taxon>
        <taxon>Tracheophyta</taxon>
        <taxon>Spermatophyta</taxon>
        <taxon>Magnoliopsida</taxon>
        <taxon>eudicotyledons</taxon>
        <taxon>Gunneridae</taxon>
        <taxon>Pentapetalae</taxon>
        <taxon>asterids</taxon>
        <taxon>Ericales</taxon>
        <taxon>Theaceae</taxon>
        <taxon>Camellia</taxon>
    </lineage>
</organism>
<name>A0ACC0HAU3_9ERIC</name>
<comment type="caution">
    <text evidence="1">The sequence shown here is derived from an EMBL/GenBank/DDBJ whole genome shotgun (WGS) entry which is preliminary data.</text>
</comment>
<proteinExistence type="predicted"/>